<feature type="compositionally biased region" description="Basic and acidic residues" evidence="1">
    <location>
        <begin position="56"/>
        <end position="77"/>
    </location>
</feature>
<feature type="compositionally biased region" description="Basic and acidic residues" evidence="1">
    <location>
        <begin position="40"/>
        <end position="49"/>
    </location>
</feature>
<proteinExistence type="predicted"/>
<name>A0ABR4BX53_9HELO</name>
<reference evidence="2 3" key="1">
    <citation type="journal article" date="2024" name="Commun. Biol.">
        <title>Comparative genomic analysis of thermophilic fungi reveals convergent evolutionary adaptations and gene losses.</title>
        <authorList>
            <person name="Steindorff A.S."/>
            <person name="Aguilar-Pontes M.V."/>
            <person name="Robinson A.J."/>
            <person name="Andreopoulos B."/>
            <person name="LaButti K."/>
            <person name="Kuo A."/>
            <person name="Mondo S."/>
            <person name="Riley R."/>
            <person name="Otillar R."/>
            <person name="Haridas S."/>
            <person name="Lipzen A."/>
            <person name="Grimwood J."/>
            <person name="Schmutz J."/>
            <person name="Clum A."/>
            <person name="Reid I.D."/>
            <person name="Moisan M.C."/>
            <person name="Butler G."/>
            <person name="Nguyen T.T.M."/>
            <person name="Dewar K."/>
            <person name="Conant G."/>
            <person name="Drula E."/>
            <person name="Henrissat B."/>
            <person name="Hansel C."/>
            <person name="Singer S."/>
            <person name="Hutchinson M.I."/>
            <person name="de Vries R.P."/>
            <person name="Natvig D.O."/>
            <person name="Powell A.J."/>
            <person name="Tsang A."/>
            <person name="Grigoriev I.V."/>
        </authorList>
    </citation>
    <scope>NUCLEOTIDE SEQUENCE [LARGE SCALE GENOMIC DNA]</scope>
    <source>
        <strain evidence="2 3">CBS 494.80</strain>
    </source>
</reference>
<feature type="region of interest" description="Disordered" evidence="1">
    <location>
        <begin position="40"/>
        <end position="95"/>
    </location>
</feature>
<dbReference type="EMBL" id="JAZHXI010000017">
    <property type="protein sequence ID" value="KAL2062244.1"/>
    <property type="molecule type" value="Genomic_DNA"/>
</dbReference>
<gene>
    <name evidence="2" type="ORF">VTL71DRAFT_6510</name>
</gene>
<evidence type="ECO:0000313" key="3">
    <source>
        <dbReference type="Proteomes" id="UP001595075"/>
    </source>
</evidence>
<sequence>MASQIQLSHGNSAGSTARRCKCAYMVNGCVAHTSLFFNRKDCNRPEPQKRPRYSTRKTENAREIQKKKSGHEKRYNESNDGASDRASLASFACFP</sequence>
<organism evidence="2 3">
    <name type="scientific">Oculimacula yallundae</name>
    <dbReference type="NCBI Taxonomy" id="86028"/>
    <lineage>
        <taxon>Eukaryota</taxon>
        <taxon>Fungi</taxon>
        <taxon>Dikarya</taxon>
        <taxon>Ascomycota</taxon>
        <taxon>Pezizomycotina</taxon>
        <taxon>Leotiomycetes</taxon>
        <taxon>Helotiales</taxon>
        <taxon>Ploettnerulaceae</taxon>
        <taxon>Oculimacula</taxon>
    </lineage>
</organism>
<keyword evidence="3" id="KW-1185">Reference proteome</keyword>
<protein>
    <submittedName>
        <fullName evidence="2">Uncharacterized protein</fullName>
    </submittedName>
</protein>
<accession>A0ABR4BX53</accession>
<comment type="caution">
    <text evidence="2">The sequence shown here is derived from an EMBL/GenBank/DDBJ whole genome shotgun (WGS) entry which is preliminary data.</text>
</comment>
<dbReference type="Proteomes" id="UP001595075">
    <property type="component" value="Unassembled WGS sequence"/>
</dbReference>
<evidence type="ECO:0000256" key="1">
    <source>
        <dbReference type="SAM" id="MobiDB-lite"/>
    </source>
</evidence>
<evidence type="ECO:0000313" key="2">
    <source>
        <dbReference type="EMBL" id="KAL2062244.1"/>
    </source>
</evidence>